<evidence type="ECO:0000313" key="3">
    <source>
        <dbReference type="EMBL" id="MCU9849757.1"/>
    </source>
</evidence>
<accession>A0ABT2X9R9</accession>
<proteinExistence type="predicted"/>
<feature type="chain" id="PRO_5046388995" evidence="1">
    <location>
        <begin position="25"/>
        <end position="158"/>
    </location>
</feature>
<organism evidence="3 4">
    <name type="scientific">Albidovulum salinarum</name>
    <dbReference type="NCBI Taxonomy" id="2984153"/>
    <lineage>
        <taxon>Bacteria</taxon>
        <taxon>Pseudomonadati</taxon>
        <taxon>Pseudomonadota</taxon>
        <taxon>Alphaproteobacteria</taxon>
        <taxon>Rhodobacterales</taxon>
        <taxon>Paracoccaceae</taxon>
        <taxon>Albidovulum</taxon>
    </lineage>
</organism>
<name>A0ABT2X9R9_9RHOB</name>
<protein>
    <submittedName>
        <fullName evidence="3">YHS domain-containing protein</fullName>
    </submittedName>
</protein>
<dbReference type="RefSeq" id="WP_263338909.1">
    <property type="nucleotide sequence ID" value="NZ_JAOVQO010000017.1"/>
</dbReference>
<dbReference type="EMBL" id="JAOVQO010000017">
    <property type="protein sequence ID" value="MCU9849757.1"/>
    <property type="molecule type" value="Genomic_DNA"/>
</dbReference>
<dbReference type="Proteomes" id="UP001209535">
    <property type="component" value="Unassembled WGS sequence"/>
</dbReference>
<feature type="signal peptide" evidence="1">
    <location>
        <begin position="1"/>
        <end position="24"/>
    </location>
</feature>
<dbReference type="InterPro" id="IPR007029">
    <property type="entry name" value="YHS_dom"/>
</dbReference>
<reference evidence="3 4" key="1">
    <citation type="submission" date="2022-10" db="EMBL/GenBank/DDBJ databases">
        <title>Defluviimonas sp. nov., isolated from ocean surface sediments.</title>
        <authorList>
            <person name="He W."/>
            <person name="Wang L."/>
            <person name="Zhang D.-F."/>
        </authorList>
    </citation>
    <scope>NUCLEOTIDE SEQUENCE [LARGE SCALE GENOMIC DNA]</scope>
    <source>
        <strain evidence="3 4">WL0024</strain>
    </source>
</reference>
<comment type="caution">
    <text evidence="3">The sequence shown here is derived from an EMBL/GenBank/DDBJ whole genome shotgun (WGS) entry which is preliminary data.</text>
</comment>
<sequence>MTSIFRKLAMGSALAVTLAASAMAADVSVNATTTGLALRGYDPVSYFTAGAPAKGDFQITSEYGGAVYRFASEDNKAMFDAEPAKFAPQYGGYCAMGAAMGIKLDGDPDLWKIVGDKLYLNVAPPVAEKWSSDPATYIQQADARWSEIVDTAPEDLQP</sequence>
<gene>
    <name evidence="3" type="ORF">OEZ60_17305</name>
</gene>
<evidence type="ECO:0000256" key="1">
    <source>
        <dbReference type="SAM" id="SignalP"/>
    </source>
</evidence>
<feature type="domain" description="YHS" evidence="2">
    <location>
        <begin position="46"/>
        <end position="90"/>
    </location>
</feature>
<evidence type="ECO:0000313" key="4">
    <source>
        <dbReference type="Proteomes" id="UP001209535"/>
    </source>
</evidence>
<keyword evidence="4" id="KW-1185">Reference proteome</keyword>
<evidence type="ECO:0000259" key="2">
    <source>
        <dbReference type="Pfam" id="PF04945"/>
    </source>
</evidence>
<dbReference type="NCBIfam" id="NF041384">
    <property type="entry name" value="YHS_seleno_dom"/>
    <property type="match status" value="1"/>
</dbReference>
<keyword evidence="1" id="KW-0732">Signal</keyword>
<dbReference type="Pfam" id="PF04945">
    <property type="entry name" value="YHS"/>
    <property type="match status" value="1"/>
</dbReference>